<dbReference type="InterPro" id="IPR045103">
    <property type="entry name" value="RNF5/RNF185-like"/>
</dbReference>
<dbReference type="GO" id="GO:0006511">
    <property type="term" value="P:ubiquitin-dependent protein catabolic process"/>
    <property type="evidence" value="ECO:0000318"/>
    <property type="project" value="GO_Central"/>
</dbReference>
<comment type="pathway">
    <text evidence="3 11">Protein modification; protein ubiquitination.</text>
</comment>
<dbReference type="GO" id="GO:0005789">
    <property type="term" value="C:endoplasmic reticulum membrane"/>
    <property type="evidence" value="ECO:0007669"/>
    <property type="project" value="UniProtKB-SubCell"/>
</dbReference>
<dbReference type="GO" id="GO:0008270">
    <property type="term" value="F:zinc ion binding"/>
    <property type="evidence" value="ECO:0007669"/>
    <property type="project" value="UniProtKB-KW"/>
</dbReference>
<comment type="caution">
    <text evidence="14">The sequence shown here is derived from an EMBL/GenBank/DDBJ whole genome shotgun (WGS) entry which is preliminary data.</text>
</comment>
<dbReference type="GO" id="GO:0036503">
    <property type="term" value="P:ERAD pathway"/>
    <property type="evidence" value="ECO:0000318"/>
    <property type="project" value="GO_Central"/>
</dbReference>
<dbReference type="FunFam" id="3.30.40.10:FF:000463">
    <property type="entry name" value="E3 ubiquitin-protein ligase RNF185 isoform X2"/>
    <property type="match status" value="1"/>
</dbReference>
<dbReference type="InterPro" id="IPR013083">
    <property type="entry name" value="Znf_RING/FYVE/PHD"/>
</dbReference>
<dbReference type="InterPro" id="IPR017907">
    <property type="entry name" value="Znf_RING_CS"/>
</dbReference>
<dbReference type="GO" id="GO:0061630">
    <property type="term" value="F:ubiquitin protein ligase activity"/>
    <property type="evidence" value="ECO:0000318"/>
    <property type="project" value="GO_Central"/>
</dbReference>
<evidence type="ECO:0000256" key="6">
    <source>
        <dbReference type="ARBA" id="ARBA00022771"/>
    </source>
</evidence>
<evidence type="ECO:0000256" key="5">
    <source>
        <dbReference type="ARBA" id="ARBA00022723"/>
    </source>
</evidence>
<dbReference type="PROSITE" id="PS50089">
    <property type="entry name" value="ZF_RING_2"/>
    <property type="match status" value="1"/>
</dbReference>
<proteinExistence type="predicted"/>
<dbReference type="SUPFAM" id="SSF57850">
    <property type="entry name" value="RING/U-box"/>
    <property type="match status" value="1"/>
</dbReference>
<gene>
    <name evidence="14" type="ORF">LSAT_V11C300136610</name>
</gene>
<keyword evidence="11" id="KW-0812">Transmembrane</keyword>
<evidence type="ECO:0000256" key="3">
    <source>
        <dbReference type="ARBA" id="ARBA00004906"/>
    </source>
</evidence>
<accession>A0A9R1W2Q8</accession>
<name>A0A9R1W2Q8_LACSA</name>
<evidence type="ECO:0000256" key="12">
    <source>
        <dbReference type="SAM" id="MobiDB-lite"/>
    </source>
</evidence>
<evidence type="ECO:0000256" key="9">
    <source>
        <dbReference type="ARBA" id="ARBA00023136"/>
    </source>
</evidence>
<dbReference type="Proteomes" id="UP000235145">
    <property type="component" value="Unassembled WGS sequence"/>
</dbReference>
<keyword evidence="4 11" id="KW-0808">Transferase</keyword>
<reference evidence="14 15" key="1">
    <citation type="journal article" date="2017" name="Nat. Commun.">
        <title>Genome assembly with in vitro proximity ligation data and whole-genome triplication in lettuce.</title>
        <authorList>
            <person name="Reyes-Chin-Wo S."/>
            <person name="Wang Z."/>
            <person name="Yang X."/>
            <person name="Kozik A."/>
            <person name="Arikit S."/>
            <person name="Song C."/>
            <person name="Xia L."/>
            <person name="Froenicke L."/>
            <person name="Lavelle D.O."/>
            <person name="Truco M.J."/>
            <person name="Xia R."/>
            <person name="Zhu S."/>
            <person name="Xu C."/>
            <person name="Xu H."/>
            <person name="Xu X."/>
            <person name="Cox K."/>
            <person name="Korf I."/>
            <person name="Meyers B.C."/>
            <person name="Michelmore R.W."/>
        </authorList>
    </citation>
    <scope>NUCLEOTIDE SEQUENCE [LARGE SCALE GENOMIC DNA]</scope>
    <source>
        <strain evidence="15">cv. Salinas</strain>
        <tissue evidence="14">Seedlings</tissue>
    </source>
</reference>
<keyword evidence="8 11" id="KW-0862">Zinc</keyword>
<keyword evidence="7 11" id="KW-0833">Ubl conjugation pathway</keyword>
<dbReference type="InterPro" id="IPR018957">
    <property type="entry name" value="Znf_C3HC4_RING-type"/>
</dbReference>
<evidence type="ECO:0000256" key="11">
    <source>
        <dbReference type="RuleBase" id="RU369090"/>
    </source>
</evidence>
<feature type="region of interest" description="Disordered" evidence="12">
    <location>
        <begin position="16"/>
        <end position="35"/>
    </location>
</feature>
<comment type="domain">
    <text evidence="11">The RING-type zinc finger domain is responsible for E3 ligase activity.</text>
</comment>
<comment type="catalytic activity">
    <reaction evidence="1 11">
        <text>S-ubiquitinyl-[E2 ubiquitin-conjugating enzyme]-L-cysteine + [acceptor protein]-L-lysine = [E2 ubiquitin-conjugating enzyme]-L-cysteine + N(6)-ubiquitinyl-[acceptor protein]-L-lysine.</text>
        <dbReference type="EC" id="2.3.2.27"/>
    </reaction>
</comment>
<dbReference type="GO" id="GO:0044390">
    <property type="term" value="F:ubiquitin-like protein conjugating enzyme binding"/>
    <property type="evidence" value="ECO:0000318"/>
    <property type="project" value="GO_Central"/>
</dbReference>
<evidence type="ECO:0000313" key="14">
    <source>
        <dbReference type="EMBL" id="KAJ0217306.1"/>
    </source>
</evidence>
<keyword evidence="9 11" id="KW-0472">Membrane</keyword>
<comment type="function">
    <text evidence="11">E3 ubiquitin-protein ligase.</text>
</comment>
<keyword evidence="5 11" id="KW-0479">Metal-binding</keyword>
<feature type="compositionally biased region" description="Basic and acidic residues" evidence="12">
    <location>
        <begin position="102"/>
        <end position="118"/>
    </location>
</feature>
<dbReference type="EMBL" id="NBSK02000003">
    <property type="protein sequence ID" value="KAJ0217306.1"/>
    <property type="molecule type" value="Genomic_DNA"/>
</dbReference>
<keyword evidence="15" id="KW-1185">Reference proteome</keyword>
<evidence type="ECO:0000259" key="13">
    <source>
        <dbReference type="PROSITE" id="PS50089"/>
    </source>
</evidence>
<protein>
    <recommendedName>
        <fullName evidence="11">E3 ubiquitin-protein ligase RMA</fullName>
        <ecNumber evidence="11">2.3.2.27</ecNumber>
    </recommendedName>
    <alternativeName>
        <fullName evidence="11">Protein RING membrane-anchor</fullName>
    </alternativeName>
    <alternativeName>
        <fullName evidence="11">RING-type E3 ubiquitin transferase RMA</fullName>
    </alternativeName>
</protein>
<dbReference type="PANTHER" id="PTHR12313">
    <property type="entry name" value="E3 UBIQUITIN-PROTEIN LIGASE RNF5-RELATED"/>
    <property type="match status" value="1"/>
</dbReference>
<dbReference type="CDD" id="cd16745">
    <property type="entry name" value="RING-HC_AtRMA-like"/>
    <property type="match status" value="1"/>
</dbReference>
<evidence type="ECO:0000256" key="2">
    <source>
        <dbReference type="ARBA" id="ARBA00004308"/>
    </source>
</evidence>
<evidence type="ECO:0000256" key="8">
    <source>
        <dbReference type="ARBA" id="ARBA00022833"/>
    </source>
</evidence>
<feature type="domain" description="RING-type" evidence="13">
    <location>
        <begin position="44"/>
        <end position="85"/>
    </location>
</feature>
<keyword evidence="6 10" id="KW-0863">Zinc-finger</keyword>
<keyword evidence="11" id="KW-0256">Endoplasmic reticulum</keyword>
<evidence type="ECO:0000256" key="7">
    <source>
        <dbReference type="ARBA" id="ARBA00022786"/>
    </source>
</evidence>
<dbReference type="AlphaFoldDB" id="A0A9R1W2Q8"/>
<organism evidence="14 15">
    <name type="scientific">Lactuca sativa</name>
    <name type="common">Garden lettuce</name>
    <dbReference type="NCBI Taxonomy" id="4236"/>
    <lineage>
        <taxon>Eukaryota</taxon>
        <taxon>Viridiplantae</taxon>
        <taxon>Streptophyta</taxon>
        <taxon>Embryophyta</taxon>
        <taxon>Tracheophyta</taxon>
        <taxon>Spermatophyta</taxon>
        <taxon>Magnoliopsida</taxon>
        <taxon>eudicotyledons</taxon>
        <taxon>Gunneridae</taxon>
        <taxon>Pentapetalae</taxon>
        <taxon>asterids</taxon>
        <taxon>campanulids</taxon>
        <taxon>Asterales</taxon>
        <taxon>Asteraceae</taxon>
        <taxon>Cichorioideae</taxon>
        <taxon>Cichorieae</taxon>
        <taxon>Lactucinae</taxon>
        <taxon>Lactuca</taxon>
    </lineage>
</organism>
<feature type="region of interest" description="Disordered" evidence="12">
    <location>
        <begin position="98"/>
        <end position="134"/>
    </location>
</feature>
<dbReference type="PROSITE" id="PS00518">
    <property type="entry name" value="ZF_RING_1"/>
    <property type="match status" value="1"/>
</dbReference>
<keyword evidence="11" id="KW-1133">Transmembrane helix</keyword>
<dbReference type="Pfam" id="PF00097">
    <property type="entry name" value="zf-C3HC4"/>
    <property type="match status" value="1"/>
</dbReference>
<comment type="subcellular location">
    <subcellularLocation>
        <location evidence="2">Endomembrane system</location>
    </subcellularLocation>
    <subcellularLocation>
        <location evidence="11">Endoplasmic reticulum membrane</location>
        <topology evidence="11">Single-pass type IV membrane protein</topology>
    </subcellularLocation>
</comment>
<evidence type="ECO:0000256" key="4">
    <source>
        <dbReference type="ARBA" id="ARBA00022679"/>
    </source>
</evidence>
<dbReference type="EC" id="2.3.2.27" evidence="11"/>
<sequence length="238" mass="26557">MKGYFSQCAHTVSKMSSNISESTRKPQETTSSNTTTNDAGDFECNICFELAEDPIVTLCGHLFCWPCLYKWLHIHSRSQECPVCKALIQQDKLVPLYGRGKTQTDPRSKPLPEFEIPHRPSGQRPETAPPAQDNATNFPNFGFGGFVPMASARFGNFAMSSGIGGLFPSLLDMQVHGFQNPLQYGPIRHGYGPRFSSGFHGGHHVHEIFHSRRGNQEYNLLKTLLLMIGIFIVLVMIL</sequence>
<dbReference type="InterPro" id="IPR001841">
    <property type="entry name" value="Znf_RING"/>
</dbReference>
<dbReference type="Gene3D" id="3.30.40.10">
    <property type="entry name" value="Zinc/RING finger domain, C3HC4 (zinc finger)"/>
    <property type="match status" value="1"/>
</dbReference>
<evidence type="ECO:0000313" key="15">
    <source>
        <dbReference type="Proteomes" id="UP000235145"/>
    </source>
</evidence>
<feature type="transmembrane region" description="Helical" evidence="11">
    <location>
        <begin position="220"/>
        <end position="237"/>
    </location>
</feature>
<dbReference type="SMART" id="SM00184">
    <property type="entry name" value="RING"/>
    <property type="match status" value="1"/>
</dbReference>
<evidence type="ECO:0000256" key="10">
    <source>
        <dbReference type="PROSITE-ProRule" id="PRU00175"/>
    </source>
</evidence>
<evidence type="ECO:0000256" key="1">
    <source>
        <dbReference type="ARBA" id="ARBA00000900"/>
    </source>
</evidence>